<evidence type="ECO:0000256" key="9">
    <source>
        <dbReference type="ARBA" id="ARBA00047944"/>
    </source>
</evidence>
<dbReference type="GO" id="GO:0005737">
    <property type="term" value="C:cytoplasm"/>
    <property type="evidence" value="ECO:0007669"/>
    <property type="project" value="UniProtKB-SubCell"/>
</dbReference>
<evidence type="ECO:0000256" key="1">
    <source>
        <dbReference type="ARBA" id="ARBA00004496"/>
    </source>
</evidence>
<keyword evidence="13" id="KW-1185">Reference proteome</keyword>
<evidence type="ECO:0000256" key="4">
    <source>
        <dbReference type="ARBA" id="ARBA00022552"/>
    </source>
</evidence>
<dbReference type="GO" id="GO:0070475">
    <property type="term" value="P:rRNA base methylation"/>
    <property type="evidence" value="ECO:0007669"/>
    <property type="project" value="TreeGrafter"/>
</dbReference>
<dbReference type="Proteomes" id="UP000441399">
    <property type="component" value="Unassembled WGS sequence"/>
</dbReference>
<dbReference type="InterPro" id="IPR029028">
    <property type="entry name" value="Alpha/beta_knot_MTases"/>
</dbReference>
<comment type="subcellular location">
    <subcellularLocation>
        <location evidence="1 10">Cytoplasm</location>
    </subcellularLocation>
</comment>
<evidence type="ECO:0000256" key="2">
    <source>
        <dbReference type="ARBA" id="ARBA00005528"/>
    </source>
</evidence>
<keyword evidence="3 10" id="KW-0963">Cytoplasm</keyword>
<reference evidence="12 13" key="1">
    <citation type="submission" date="2019-11" db="EMBL/GenBank/DDBJ databases">
        <authorList>
            <person name="Holert J."/>
        </authorList>
    </citation>
    <scope>NUCLEOTIDE SEQUENCE [LARGE SCALE GENOMIC DNA]</scope>
    <source>
        <strain evidence="12">SB11_3</strain>
    </source>
</reference>
<evidence type="ECO:0000256" key="7">
    <source>
        <dbReference type="ARBA" id="ARBA00022691"/>
    </source>
</evidence>
<evidence type="ECO:0000313" key="12">
    <source>
        <dbReference type="EMBL" id="CAA0084742.1"/>
    </source>
</evidence>
<organism evidence="12 13">
    <name type="scientific">BD1-7 clade bacterium</name>
    <dbReference type="NCBI Taxonomy" id="2029982"/>
    <lineage>
        <taxon>Bacteria</taxon>
        <taxon>Pseudomonadati</taxon>
        <taxon>Pseudomonadota</taxon>
        <taxon>Gammaproteobacteria</taxon>
        <taxon>Cellvibrionales</taxon>
        <taxon>Spongiibacteraceae</taxon>
        <taxon>BD1-7 clade</taxon>
    </lineage>
</organism>
<evidence type="ECO:0000256" key="5">
    <source>
        <dbReference type="ARBA" id="ARBA00022603"/>
    </source>
</evidence>
<dbReference type="InterPro" id="IPR046886">
    <property type="entry name" value="RsmE_MTase_dom"/>
</dbReference>
<dbReference type="CDD" id="cd18084">
    <property type="entry name" value="RsmE-like"/>
    <property type="match status" value="1"/>
</dbReference>
<comment type="similarity">
    <text evidence="2 10">Belongs to the RNA methyltransferase RsmE family.</text>
</comment>
<proteinExistence type="inferred from homology"/>
<comment type="catalytic activity">
    <reaction evidence="9 10">
        <text>uridine(1498) in 16S rRNA + S-adenosyl-L-methionine = N(3)-methyluridine(1498) in 16S rRNA + S-adenosyl-L-homocysteine + H(+)</text>
        <dbReference type="Rhea" id="RHEA:42920"/>
        <dbReference type="Rhea" id="RHEA-COMP:10283"/>
        <dbReference type="Rhea" id="RHEA-COMP:10284"/>
        <dbReference type="ChEBI" id="CHEBI:15378"/>
        <dbReference type="ChEBI" id="CHEBI:57856"/>
        <dbReference type="ChEBI" id="CHEBI:59789"/>
        <dbReference type="ChEBI" id="CHEBI:65315"/>
        <dbReference type="ChEBI" id="CHEBI:74502"/>
        <dbReference type="EC" id="2.1.1.193"/>
    </reaction>
</comment>
<evidence type="ECO:0000256" key="8">
    <source>
        <dbReference type="ARBA" id="ARBA00025699"/>
    </source>
</evidence>
<protein>
    <recommendedName>
        <fullName evidence="10">Ribosomal RNA small subunit methyltransferase E</fullName>
        <ecNumber evidence="10">2.1.1.193</ecNumber>
    </recommendedName>
</protein>
<gene>
    <name evidence="12" type="ORF">OPDIPICF_00722</name>
</gene>
<dbReference type="NCBIfam" id="TIGR00046">
    <property type="entry name" value="RsmE family RNA methyltransferase"/>
    <property type="match status" value="1"/>
</dbReference>
<feature type="domain" description="Ribosomal RNA small subunit methyltransferase E methyltransferase" evidence="11">
    <location>
        <begin position="72"/>
        <end position="228"/>
    </location>
</feature>
<evidence type="ECO:0000256" key="3">
    <source>
        <dbReference type="ARBA" id="ARBA00022490"/>
    </source>
</evidence>
<dbReference type="PANTHER" id="PTHR30027">
    <property type="entry name" value="RIBOSOMAL RNA SMALL SUBUNIT METHYLTRANSFERASE E"/>
    <property type="match status" value="1"/>
</dbReference>
<dbReference type="GO" id="GO:0070042">
    <property type="term" value="F:rRNA (uridine-N3-)-methyltransferase activity"/>
    <property type="evidence" value="ECO:0007669"/>
    <property type="project" value="TreeGrafter"/>
</dbReference>
<evidence type="ECO:0000259" key="11">
    <source>
        <dbReference type="Pfam" id="PF04452"/>
    </source>
</evidence>
<dbReference type="PANTHER" id="PTHR30027:SF3">
    <property type="entry name" value="16S RRNA (URACIL(1498)-N(3))-METHYLTRANSFERASE"/>
    <property type="match status" value="1"/>
</dbReference>
<keyword evidence="5 10" id="KW-0489">Methyltransferase</keyword>
<dbReference type="EMBL" id="CACSIO010000001">
    <property type="protein sequence ID" value="CAA0084742.1"/>
    <property type="molecule type" value="Genomic_DNA"/>
</dbReference>
<dbReference type="PIRSF" id="PIRSF015601">
    <property type="entry name" value="MTase_slr0722"/>
    <property type="match status" value="1"/>
</dbReference>
<evidence type="ECO:0000256" key="10">
    <source>
        <dbReference type="PIRNR" id="PIRNR015601"/>
    </source>
</evidence>
<sequence>MNLLLLRSDDFLDPQHVRLCGQRLDHINEILGSQANDALRVGLINGLCGTARLLSINSTEATLHVTLDTPPPAPLPLTVVLALPRPKMLRRILKNTAEFGIKQLHLINSYKVEKSYWQTPALKPETCKAYFEEGLIQAKDTVMPELHLHKRFKPFVEDHLPTIIDGQQAFVAHPYNAEPMPSPSTEKRVIVIGPEGGFTDYEIDLLQQQGVKTISMGQRIYRVENALTRLTCQLSATPHG</sequence>
<dbReference type="InterPro" id="IPR029026">
    <property type="entry name" value="tRNA_m1G_MTases_N"/>
</dbReference>
<accession>A0A5S9N777</accession>
<dbReference type="SUPFAM" id="SSF75217">
    <property type="entry name" value="alpha/beta knot"/>
    <property type="match status" value="1"/>
</dbReference>
<dbReference type="OrthoDB" id="9815641at2"/>
<dbReference type="Gene3D" id="3.40.1280.10">
    <property type="match status" value="1"/>
</dbReference>
<comment type="function">
    <text evidence="8 10">Specifically methylates the N3 position of the uracil ring of uridine 1498 (m3U1498) in 16S rRNA. Acts on the fully assembled 30S ribosomal subunit.</text>
</comment>
<evidence type="ECO:0000313" key="13">
    <source>
        <dbReference type="Proteomes" id="UP000441399"/>
    </source>
</evidence>
<dbReference type="Pfam" id="PF04452">
    <property type="entry name" value="Methyltrans_RNA"/>
    <property type="match status" value="1"/>
</dbReference>
<dbReference type="EC" id="2.1.1.193" evidence="10"/>
<evidence type="ECO:0000256" key="6">
    <source>
        <dbReference type="ARBA" id="ARBA00022679"/>
    </source>
</evidence>
<keyword evidence="6 10" id="KW-0808">Transferase</keyword>
<keyword evidence="4 10" id="KW-0698">rRNA processing</keyword>
<dbReference type="InterPro" id="IPR006700">
    <property type="entry name" value="RsmE"/>
</dbReference>
<keyword evidence="7 10" id="KW-0949">S-adenosyl-L-methionine</keyword>
<name>A0A5S9N777_9GAMM</name>
<dbReference type="AlphaFoldDB" id="A0A5S9N777"/>
<dbReference type="NCBIfam" id="NF008700">
    <property type="entry name" value="PRK11713.5-4"/>
    <property type="match status" value="1"/>
</dbReference>